<proteinExistence type="predicted"/>
<keyword evidence="2" id="KW-1185">Reference proteome</keyword>
<name>A0ABQ4NH70_9RHOB</name>
<dbReference type="RefSeq" id="WP_220747284.1">
    <property type="nucleotide sequence ID" value="NZ_BPFH01000001.1"/>
</dbReference>
<dbReference type="Proteomes" id="UP000786693">
    <property type="component" value="Unassembled WGS sequence"/>
</dbReference>
<dbReference type="EMBL" id="BPFH01000001">
    <property type="protein sequence ID" value="GIT93771.1"/>
    <property type="molecule type" value="Genomic_DNA"/>
</dbReference>
<organism evidence="1 2">
    <name type="scientific">Jannaschia pagri</name>
    <dbReference type="NCBI Taxonomy" id="2829797"/>
    <lineage>
        <taxon>Bacteria</taxon>
        <taxon>Pseudomonadati</taxon>
        <taxon>Pseudomonadota</taxon>
        <taxon>Alphaproteobacteria</taxon>
        <taxon>Rhodobacterales</taxon>
        <taxon>Roseobacteraceae</taxon>
        <taxon>Jannaschia</taxon>
    </lineage>
</organism>
<accession>A0ABQ4NH70</accession>
<reference evidence="1 2" key="1">
    <citation type="submission" date="2021-05" db="EMBL/GenBank/DDBJ databases">
        <title>Bacteria Genome sequencing.</title>
        <authorList>
            <person name="Takabe Y."/>
            <person name="Nakajima Y."/>
            <person name="Suzuki S."/>
            <person name="Shiozaki T."/>
        </authorList>
    </citation>
    <scope>NUCLEOTIDE SEQUENCE [LARGE SCALE GENOMIC DNA]</scope>
    <source>
        <strain evidence="1 2">AI_62</strain>
    </source>
</reference>
<gene>
    <name evidence="1" type="ORF">JANAI62_03940</name>
</gene>
<sequence>MVAHTPQSDVLNAMEPVVSFISLRAQADTAADYHVIGSYRDGKYVDACDGEGCEIDAVTTAGAFIGKEWAHWKTSALWERPPAVCRRFYDHPRYGPTESSPLTKLKVSVVAYIDATFEGDLHPGYPDWCADAAQESDDYYEFQRQEYAARG</sequence>
<comment type="caution">
    <text evidence="1">The sequence shown here is derived from an EMBL/GenBank/DDBJ whole genome shotgun (WGS) entry which is preliminary data.</text>
</comment>
<protein>
    <submittedName>
        <fullName evidence="1">Uncharacterized protein</fullName>
    </submittedName>
</protein>
<evidence type="ECO:0000313" key="2">
    <source>
        <dbReference type="Proteomes" id="UP000786693"/>
    </source>
</evidence>
<evidence type="ECO:0000313" key="1">
    <source>
        <dbReference type="EMBL" id="GIT93771.1"/>
    </source>
</evidence>